<dbReference type="EMBL" id="AP025591">
    <property type="protein sequence ID" value="BDG02911.1"/>
    <property type="molecule type" value="Genomic_DNA"/>
</dbReference>
<evidence type="ECO:0000313" key="1">
    <source>
        <dbReference type="EMBL" id="BDG02911.1"/>
    </source>
</evidence>
<evidence type="ECO:0000313" key="2">
    <source>
        <dbReference type="Proteomes" id="UP001162891"/>
    </source>
</evidence>
<reference evidence="2" key="1">
    <citation type="journal article" date="2022" name="Int. J. Syst. Evol. Microbiol.">
        <title>Anaeromyxobacter oryzae sp. nov., Anaeromyxobacter diazotrophicus sp. nov. and Anaeromyxobacter paludicola sp. nov., isolated from paddy soils.</title>
        <authorList>
            <person name="Itoh H."/>
            <person name="Xu Z."/>
            <person name="Mise K."/>
            <person name="Masuda Y."/>
            <person name="Ushijima N."/>
            <person name="Hayakawa C."/>
            <person name="Shiratori Y."/>
            <person name="Senoo K."/>
        </authorList>
    </citation>
    <scope>NUCLEOTIDE SEQUENCE [LARGE SCALE GENOMIC DNA]</scope>
    <source>
        <strain evidence="2">Red232</strain>
    </source>
</reference>
<organism evidence="1 2">
    <name type="scientific">Anaeromyxobacter oryzae</name>
    <dbReference type="NCBI Taxonomy" id="2918170"/>
    <lineage>
        <taxon>Bacteria</taxon>
        <taxon>Pseudomonadati</taxon>
        <taxon>Myxococcota</taxon>
        <taxon>Myxococcia</taxon>
        <taxon>Myxococcales</taxon>
        <taxon>Cystobacterineae</taxon>
        <taxon>Anaeromyxobacteraceae</taxon>
        <taxon>Anaeromyxobacter</taxon>
    </lineage>
</organism>
<sequence length="38" mass="3777">MTDSSPAIDVSAEARALLAAALADGGGARYIRVHVGHG</sequence>
<protein>
    <submittedName>
        <fullName evidence="1">Uncharacterized protein</fullName>
    </submittedName>
</protein>
<proteinExistence type="predicted"/>
<accession>A0ABM7WTU5</accession>
<gene>
    <name evidence="1" type="ORF">AMOR_19070</name>
</gene>
<name>A0ABM7WTU5_9BACT</name>
<keyword evidence="2" id="KW-1185">Reference proteome</keyword>
<dbReference type="Proteomes" id="UP001162891">
    <property type="component" value="Chromosome"/>
</dbReference>